<dbReference type="RefSeq" id="WP_308452890.1">
    <property type="nucleotide sequence ID" value="NZ_JAJEQR010000008.1"/>
</dbReference>
<evidence type="ECO:0000313" key="5">
    <source>
        <dbReference type="Proteomes" id="UP001198182"/>
    </source>
</evidence>
<dbReference type="Pfam" id="PF08239">
    <property type="entry name" value="SH3_3"/>
    <property type="match status" value="1"/>
</dbReference>
<dbReference type="Gene3D" id="2.30.30.40">
    <property type="entry name" value="SH3 Domains"/>
    <property type="match status" value="1"/>
</dbReference>
<dbReference type="AlphaFoldDB" id="A0AAE3EA61"/>
<dbReference type="Gene3D" id="1.10.3130.20">
    <property type="entry name" value="Phycobilisome linker domain"/>
    <property type="match status" value="2"/>
</dbReference>
<dbReference type="InterPro" id="IPR025282">
    <property type="entry name" value="DUF4214"/>
</dbReference>
<feature type="chain" id="PRO_5042073203" evidence="2">
    <location>
        <begin position="37"/>
        <end position="842"/>
    </location>
</feature>
<dbReference type="InterPro" id="IPR038255">
    <property type="entry name" value="PBS_linker_sf"/>
</dbReference>
<evidence type="ECO:0000256" key="1">
    <source>
        <dbReference type="SAM" id="MobiDB-lite"/>
    </source>
</evidence>
<feature type="domain" description="SH3b" evidence="3">
    <location>
        <begin position="149"/>
        <end position="217"/>
    </location>
</feature>
<organism evidence="4 5">
    <name type="scientific">Hominifimenecus microfluidus</name>
    <dbReference type="NCBI Taxonomy" id="2885348"/>
    <lineage>
        <taxon>Bacteria</taxon>
        <taxon>Bacillati</taxon>
        <taxon>Bacillota</taxon>
        <taxon>Clostridia</taxon>
        <taxon>Lachnospirales</taxon>
        <taxon>Lachnospiraceae</taxon>
        <taxon>Hominifimenecus</taxon>
    </lineage>
</organism>
<keyword evidence="5" id="KW-1185">Reference proteome</keyword>
<feature type="compositionally biased region" description="Low complexity" evidence="1">
    <location>
        <begin position="78"/>
        <end position="88"/>
    </location>
</feature>
<dbReference type="SMART" id="SM00287">
    <property type="entry name" value="SH3b"/>
    <property type="match status" value="1"/>
</dbReference>
<proteinExistence type="predicted"/>
<feature type="region of interest" description="Disordered" evidence="1">
    <location>
        <begin position="36"/>
        <end position="57"/>
    </location>
</feature>
<comment type="caution">
    <text evidence="4">The sequence shown here is derived from an EMBL/GenBank/DDBJ whole genome shotgun (WGS) entry which is preliminary data.</text>
</comment>
<feature type="region of interest" description="Disordered" evidence="1">
    <location>
        <begin position="72"/>
        <end position="118"/>
    </location>
</feature>
<dbReference type="Proteomes" id="UP001198182">
    <property type="component" value="Unassembled WGS sequence"/>
</dbReference>
<keyword evidence="2" id="KW-0732">Signal</keyword>
<protein>
    <submittedName>
        <fullName evidence="4">DUF4214 domain-containing protein</fullName>
    </submittedName>
</protein>
<sequence length="842" mass="92906">MKFKNVKKTLYLRGAGTVLTLSLAAGTIAPAAPAFAEAQDSTVSEKEVSETDAARDDVFLGTEAETTAAAEAAEHTEAAASEADSPASQTLESEKAESGTGETVAAETASNTDGIGETLPITDDEELLAEIIAEEISVDQLTLYQKGTYRLATVVNTDWLNIRADAGSEYKVVDAIRAGVTVTVYGEKKASDGTIWYLISDGSIMGYSSGSYLNVIEKAYDTEEAFEQTLAAFPESYRESLRALHAQYPNWKFEAYQTGIDWQTAVDEESKFGSELSGMGTEARSLVYKGSISSWKSMEEGAFDWSTGQWVTNWDGDYWAIASRELVAYYMDPRNFMDNNGIFQFLDLTYDSTQTAAYVSQAAASMGSSWLSGTHQHANGDVINYPEVIAEAGKSAGINPIFLAATLTQELGTNGSEKTTISGTASWTVSRNIFDSIYASYCPAYTVNADGTVTVNYTGVYNYYNVGAYTDTGFSHAYERGLWIGYHKTLNGRAYDGPWTTRQAAITGGAKYLARYLTDYDQTNVYLKRFNMTENGRYNHQYSTDVQGAASEGRLIGRAYTESMRKEIGMTFRIPVYNNMPSSAATMPTGDEDPVNTQQIRAFVTRLYEKILGRKPDTKGLDAWSKLLQTRENTAAEVAAGFVFSDEYQNKNKSDKDYVTMLYNTMLDRSPDKSGLNSWCGLLDDGVTRQYIFAGFIGSNEFGKLCDSYGITAGTWNLTAVEDQNARVTAFVTRMYTVCLQRGADASGRRDWIRLLLNGSNSAADVVRGFFNSQEFLKKNLSDEDFVERLYLTLFDRNSDPAGKADWLRNLKNGSSRNQILNGFIGSQEFIRLCEQYGIRQQ</sequence>
<dbReference type="InterPro" id="IPR003646">
    <property type="entry name" value="SH3-like_bac-type"/>
</dbReference>
<reference evidence="4" key="1">
    <citation type="submission" date="2021-10" db="EMBL/GenBank/DDBJ databases">
        <title>Anaerobic single-cell dispensing facilitates the cultivation of human gut bacteria.</title>
        <authorList>
            <person name="Afrizal A."/>
        </authorList>
    </citation>
    <scope>NUCLEOTIDE SEQUENCE</scope>
    <source>
        <strain evidence="4">CLA-AA-H215</strain>
    </source>
</reference>
<name>A0AAE3EA61_9FIRM</name>
<accession>A0AAE3EA61</accession>
<feature type="signal peptide" evidence="2">
    <location>
        <begin position="1"/>
        <end position="36"/>
    </location>
</feature>
<evidence type="ECO:0000259" key="3">
    <source>
        <dbReference type="PROSITE" id="PS51781"/>
    </source>
</evidence>
<dbReference type="Pfam" id="PF13946">
    <property type="entry name" value="DUF4214"/>
    <property type="match status" value="2"/>
</dbReference>
<gene>
    <name evidence="4" type="ORF">LKD81_04075</name>
</gene>
<evidence type="ECO:0000256" key="2">
    <source>
        <dbReference type="SAM" id="SignalP"/>
    </source>
</evidence>
<dbReference type="EMBL" id="JAJEQR010000008">
    <property type="protein sequence ID" value="MCC2230180.1"/>
    <property type="molecule type" value="Genomic_DNA"/>
</dbReference>
<evidence type="ECO:0000313" key="4">
    <source>
        <dbReference type="EMBL" id="MCC2230180.1"/>
    </source>
</evidence>
<feature type="compositionally biased region" description="Basic and acidic residues" evidence="1">
    <location>
        <begin position="43"/>
        <end position="57"/>
    </location>
</feature>
<dbReference type="PROSITE" id="PS51781">
    <property type="entry name" value="SH3B"/>
    <property type="match status" value="1"/>
</dbReference>